<dbReference type="Proteomes" id="UP001356427">
    <property type="component" value="Unassembled WGS sequence"/>
</dbReference>
<feature type="coiled-coil region" evidence="1">
    <location>
        <begin position="18"/>
        <end position="49"/>
    </location>
</feature>
<proteinExistence type="predicted"/>
<protein>
    <submittedName>
        <fullName evidence="2">Uncharacterized protein</fullName>
    </submittedName>
</protein>
<keyword evidence="3" id="KW-1185">Reference proteome</keyword>
<feature type="non-terminal residue" evidence="2">
    <location>
        <position position="137"/>
    </location>
</feature>
<comment type="caution">
    <text evidence="2">The sequence shown here is derived from an EMBL/GenBank/DDBJ whole genome shotgun (WGS) entry which is preliminary data.</text>
</comment>
<keyword evidence="1" id="KW-0175">Coiled coil</keyword>
<sequence length="137" mass="15624">MVALLPPTGTEVFRRFTLESLAEIERRMAEEAEEQERKKALNIEVAEEDLPKPAVDLEAGKALPFIYGDPPPELFNTPLEELDPFYKSHKTFIVITKGKTIFRFNAEPACYILTPFSILRRGSIKILIHSYPFITSI</sequence>
<gene>
    <name evidence="2" type="ORF">J4Q44_G00171170</name>
</gene>
<accession>A0AAN8LII8</accession>
<dbReference type="EMBL" id="JAGTTL010000015">
    <property type="protein sequence ID" value="KAK6311453.1"/>
    <property type="molecule type" value="Genomic_DNA"/>
</dbReference>
<evidence type="ECO:0000313" key="2">
    <source>
        <dbReference type="EMBL" id="KAK6311453.1"/>
    </source>
</evidence>
<organism evidence="2 3">
    <name type="scientific">Coregonus suidteri</name>
    <dbReference type="NCBI Taxonomy" id="861788"/>
    <lineage>
        <taxon>Eukaryota</taxon>
        <taxon>Metazoa</taxon>
        <taxon>Chordata</taxon>
        <taxon>Craniata</taxon>
        <taxon>Vertebrata</taxon>
        <taxon>Euteleostomi</taxon>
        <taxon>Actinopterygii</taxon>
        <taxon>Neopterygii</taxon>
        <taxon>Teleostei</taxon>
        <taxon>Protacanthopterygii</taxon>
        <taxon>Salmoniformes</taxon>
        <taxon>Salmonidae</taxon>
        <taxon>Coregoninae</taxon>
        <taxon>Coregonus</taxon>
    </lineage>
</organism>
<reference evidence="2 3" key="1">
    <citation type="submission" date="2021-04" db="EMBL/GenBank/DDBJ databases">
        <authorList>
            <person name="De Guttry C."/>
            <person name="Zahm M."/>
            <person name="Klopp C."/>
            <person name="Cabau C."/>
            <person name="Louis A."/>
            <person name="Berthelot C."/>
            <person name="Parey E."/>
            <person name="Roest Crollius H."/>
            <person name="Montfort J."/>
            <person name="Robinson-Rechavi M."/>
            <person name="Bucao C."/>
            <person name="Bouchez O."/>
            <person name="Gislard M."/>
            <person name="Lluch J."/>
            <person name="Milhes M."/>
            <person name="Lampietro C."/>
            <person name="Lopez Roques C."/>
            <person name="Donnadieu C."/>
            <person name="Braasch I."/>
            <person name="Desvignes T."/>
            <person name="Postlethwait J."/>
            <person name="Bobe J."/>
            <person name="Wedekind C."/>
            <person name="Guiguen Y."/>
        </authorList>
    </citation>
    <scope>NUCLEOTIDE SEQUENCE [LARGE SCALE GENOMIC DNA]</scope>
    <source>
        <strain evidence="2">Cs_M1</strain>
        <tissue evidence="2">Blood</tissue>
    </source>
</reference>
<evidence type="ECO:0000313" key="3">
    <source>
        <dbReference type="Proteomes" id="UP001356427"/>
    </source>
</evidence>
<dbReference type="AlphaFoldDB" id="A0AAN8LII8"/>
<name>A0AAN8LII8_9TELE</name>
<evidence type="ECO:0000256" key="1">
    <source>
        <dbReference type="SAM" id="Coils"/>
    </source>
</evidence>